<protein>
    <recommendedName>
        <fullName evidence="1">PPM-type phosphatase domain-containing protein</fullName>
    </recommendedName>
</protein>
<dbReference type="SUPFAM" id="SSF81606">
    <property type="entry name" value="PP2C-like"/>
    <property type="match status" value="1"/>
</dbReference>
<dbReference type="InterPro" id="IPR036457">
    <property type="entry name" value="PPM-type-like_dom_sf"/>
</dbReference>
<name>A0A161PYV4_9FIRM</name>
<dbReference type="PATRIC" id="fig|520767.4.peg.429"/>
<dbReference type="STRING" id="520767.ATZ99_04190"/>
<accession>A0A161PYV4</accession>
<dbReference type="RefSeq" id="WP_068747597.1">
    <property type="nucleotide sequence ID" value="NZ_LOHZ01000020.1"/>
</dbReference>
<proteinExistence type="predicted"/>
<feature type="domain" description="PPM-type phosphatase" evidence="1">
    <location>
        <begin position="35"/>
        <end position="220"/>
    </location>
</feature>
<reference evidence="2 3" key="1">
    <citation type="submission" date="2015-12" db="EMBL/GenBank/DDBJ databases">
        <title>Draft genome of Thermovenabulum gondwanense isolated from a red thermophilic microbial mat colonisisng an outflow channel of a bore well.</title>
        <authorList>
            <person name="Patel B.K."/>
        </authorList>
    </citation>
    <scope>NUCLEOTIDE SEQUENCE [LARGE SCALE GENOMIC DNA]</scope>
    <source>
        <strain evidence="2 3">R270</strain>
    </source>
</reference>
<dbReference type="Proteomes" id="UP000075737">
    <property type="component" value="Unassembled WGS sequence"/>
</dbReference>
<dbReference type="Gene3D" id="3.60.40.10">
    <property type="entry name" value="PPM-type phosphatase domain"/>
    <property type="match status" value="1"/>
</dbReference>
<gene>
    <name evidence="2" type="ORF">ATZ99_04190</name>
</gene>
<keyword evidence="3" id="KW-1185">Reference proteome</keyword>
<dbReference type="EMBL" id="LOHZ01000020">
    <property type="protein sequence ID" value="KYO67779.1"/>
    <property type="molecule type" value="Genomic_DNA"/>
</dbReference>
<dbReference type="Pfam" id="PF07228">
    <property type="entry name" value="SpoIIE"/>
    <property type="match status" value="1"/>
</dbReference>
<sequence>MNNLSFRTEIYFESINKYGEELCGDKVEVIKSPLKTIFVFADGLGSGVKANILATLTTKIAATMLKEGSLIEDTVKTIVATLPVCRVRKIAYSTFTIVEISADGKCSIINYDNPPVFFIRNGKVLDIPVKHREIDGKIIKESHIYLKENDVIVVVSDGIVHAGVGGILNLGWQWENIANYLEKIIKNDTKPVEIVKLLVTITNNLYMERAGDDSTCAAIKIISPQKVNIMAGPPLNPEDDVNVVNSFIKKPGKKIVCGGTTAQIVAKNLNKPLITSLEFIDPDVPPIAHIDGIDLVTEGVLTLTKTLEKLNNIFSGEIELNELLHHKKMDAATRLAIMLIEATDISFIIGNAINPAHQNPDFPKNLSIKQNVINGIVNILEKMGKFISVESY</sequence>
<evidence type="ECO:0000259" key="1">
    <source>
        <dbReference type="Pfam" id="PF07228"/>
    </source>
</evidence>
<dbReference type="OrthoDB" id="1090916at2"/>
<comment type="caution">
    <text evidence="2">The sequence shown here is derived from an EMBL/GenBank/DDBJ whole genome shotgun (WGS) entry which is preliminary data.</text>
</comment>
<evidence type="ECO:0000313" key="3">
    <source>
        <dbReference type="Proteomes" id="UP000075737"/>
    </source>
</evidence>
<organism evidence="2 3">
    <name type="scientific">Thermovenabulum gondwanense</name>
    <dbReference type="NCBI Taxonomy" id="520767"/>
    <lineage>
        <taxon>Bacteria</taxon>
        <taxon>Bacillati</taxon>
        <taxon>Bacillota</taxon>
        <taxon>Clostridia</taxon>
        <taxon>Thermosediminibacterales</taxon>
        <taxon>Thermosediminibacteraceae</taxon>
        <taxon>Thermovenabulum</taxon>
    </lineage>
</organism>
<dbReference type="InterPro" id="IPR001932">
    <property type="entry name" value="PPM-type_phosphatase-like_dom"/>
</dbReference>
<evidence type="ECO:0000313" key="2">
    <source>
        <dbReference type="EMBL" id="KYO67779.1"/>
    </source>
</evidence>
<dbReference type="AlphaFoldDB" id="A0A161PYV4"/>